<name>A0A7S0CGK4_9STRA</name>
<dbReference type="Gene3D" id="3.40.50.1820">
    <property type="entry name" value="alpha/beta hydrolase"/>
    <property type="match status" value="1"/>
</dbReference>
<evidence type="ECO:0000256" key="1">
    <source>
        <dbReference type="ARBA" id="ARBA00022729"/>
    </source>
</evidence>
<protein>
    <recommendedName>
        <fullName evidence="4">Carboxylic ester hydrolase</fullName>
    </recommendedName>
</protein>
<accession>A0A7S0CGK4</accession>
<proteinExistence type="predicted"/>
<dbReference type="Pfam" id="PF10503">
    <property type="entry name" value="Esterase_PHB"/>
    <property type="match status" value="1"/>
</dbReference>
<dbReference type="PANTHER" id="PTHR43037">
    <property type="entry name" value="UNNAMED PRODUCT-RELATED"/>
    <property type="match status" value="1"/>
</dbReference>
<organism evidence="3">
    <name type="scientific">Proboscia inermis</name>
    <dbReference type="NCBI Taxonomy" id="420281"/>
    <lineage>
        <taxon>Eukaryota</taxon>
        <taxon>Sar</taxon>
        <taxon>Stramenopiles</taxon>
        <taxon>Ochrophyta</taxon>
        <taxon>Bacillariophyta</taxon>
        <taxon>Coscinodiscophyceae</taxon>
        <taxon>Rhizosoleniophycidae</taxon>
        <taxon>Rhizosoleniales</taxon>
        <taxon>Rhizosoleniaceae</taxon>
        <taxon>Proboscia</taxon>
    </lineage>
</organism>
<gene>
    <name evidence="3" type="ORF">PINE0816_LOCUS19336</name>
</gene>
<dbReference type="InterPro" id="IPR010126">
    <property type="entry name" value="Esterase_phb"/>
</dbReference>
<sequence length="342" mass="37279">MDFIRYKLTHSHTATPQDHQKLITITTSTVKDRGNGTTRSVQRDSIIYVPTSYSDASNSASAAAVPLVIVLHGATGTANYCVHEMKWSEKADAEHFMVVYPNGSRPYPSKPPGMATNAQTWNDGSGRFESEVSGVDDVSFIRQLIWQLQNGYRIDEKRIYVTGMSNGASMAMRCGLELSDMIAAIAPCAGALWTTKMMTGGGNNNRKNASVRGISVLYVTGYNDTMNPLNGGYPKMLVSTEKMRNSSPKPPVSQTIAALVKIIGASSTGSSKWSALGNAIRHAEVYRNEQDGAEVVFLVLENHGHHWPGGNSVLPKLLMGPKNTSFQGTDVMWDFFESHPMP</sequence>
<keyword evidence="2" id="KW-0378">Hydrolase</keyword>
<dbReference type="GO" id="GO:0016787">
    <property type="term" value="F:hydrolase activity"/>
    <property type="evidence" value="ECO:0007669"/>
    <property type="project" value="UniProtKB-KW"/>
</dbReference>
<keyword evidence="1" id="KW-0732">Signal</keyword>
<dbReference type="EMBL" id="HBEL01041517">
    <property type="protein sequence ID" value="CAD8423178.1"/>
    <property type="molecule type" value="Transcribed_RNA"/>
</dbReference>
<dbReference type="PANTHER" id="PTHR43037:SF5">
    <property type="entry name" value="FERULOYL ESTERASE"/>
    <property type="match status" value="1"/>
</dbReference>
<evidence type="ECO:0000256" key="2">
    <source>
        <dbReference type="ARBA" id="ARBA00022801"/>
    </source>
</evidence>
<dbReference type="SUPFAM" id="SSF53474">
    <property type="entry name" value="alpha/beta-Hydrolases"/>
    <property type="match status" value="1"/>
</dbReference>
<dbReference type="AlphaFoldDB" id="A0A7S0CGK4"/>
<evidence type="ECO:0008006" key="4">
    <source>
        <dbReference type="Google" id="ProtNLM"/>
    </source>
</evidence>
<dbReference type="GO" id="GO:0005576">
    <property type="term" value="C:extracellular region"/>
    <property type="evidence" value="ECO:0007669"/>
    <property type="project" value="InterPro"/>
</dbReference>
<evidence type="ECO:0000313" key="3">
    <source>
        <dbReference type="EMBL" id="CAD8423178.1"/>
    </source>
</evidence>
<dbReference type="InterPro" id="IPR050955">
    <property type="entry name" value="Plant_Biomass_Hydrol_Est"/>
</dbReference>
<reference evidence="3" key="1">
    <citation type="submission" date="2021-01" db="EMBL/GenBank/DDBJ databases">
        <authorList>
            <person name="Corre E."/>
            <person name="Pelletier E."/>
            <person name="Niang G."/>
            <person name="Scheremetjew M."/>
            <person name="Finn R."/>
            <person name="Kale V."/>
            <person name="Holt S."/>
            <person name="Cochrane G."/>
            <person name="Meng A."/>
            <person name="Brown T."/>
            <person name="Cohen L."/>
        </authorList>
    </citation>
    <scope>NUCLEOTIDE SEQUENCE</scope>
    <source>
        <strain evidence="3">CCAP1064/1</strain>
    </source>
</reference>
<dbReference type="InterPro" id="IPR029058">
    <property type="entry name" value="AB_hydrolase_fold"/>
</dbReference>